<dbReference type="SUPFAM" id="SSF54637">
    <property type="entry name" value="Thioesterase/thiol ester dehydrase-isomerase"/>
    <property type="match status" value="1"/>
</dbReference>
<feature type="domain" description="TRASH" evidence="1">
    <location>
        <begin position="4"/>
        <end position="42"/>
    </location>
</feature>
<dbReference type="InterPro" id="IPR050965">
    <property type="entry name" value="UPF0336/Enoyl-CoA_hydratase"/>
</dbReference>
<dbReference type="EMBL" id="FOOQ01000007">
    <property type="protein sequence ID" value="SFG94952.1"/>
    <property type="molecule type" value="Genomic_DNA"/>
</dbReference>
<accession>A0A1I2W0Z1</accession>
<dbReference type="InterPro" id="IPR029069">
    <property type="entry name" value="HotDog_dom_sf"/>
</dbReference>
<evidence type="ECO:0000313" key="2">
    <source>
        <dbReference type="EMBL" id="SFG94952.1"/>
    </source>
</evidence>
<dbReference type="GO" id="GO:0019171">
    <property type="term" value="F:(3R)-hydroxyacyl-[acyl-carrier-protein] dehydratase activity"/>
    <property type="evidence" value="ECO:0007669"/>
    <property type="project" value="TreeGrafter"/>
</dbReference>
<dbReference type="InterPro" id="IPR009078">
    <property type="entry name" value="Ferritin-like_SF"/>
</dbReference>
<dbReference type="SUPFAM" id="SSF47240">
    <property type="entry name" value="Ferritin-like"/>
    <property type="match status" value="1"/>
</dbReference>
<keyword evidence="3" id="KW-1185">Reference proteome</keyword>
<evidence type="ECO:0000313" key="3">
    <source>
        <dbReference type="Proteomes" id="UP000198876"/>
    </source>
</evidence>
<dbReference type="OrthoDB" id="51509at2157"/>
<dbReference type="AlphaFoldDB" id="A0A1I2W0Z1"/>
<dbReference type="InterPro" id="IPR002539">
    <property type="entry name" value="MaoC-like_dom"/>
</dbReference>
<dbReference type="InterPro" id="IPR011017">
    <property type="entry name" value="TRASH_dom"/>
</dbReference>
<proteinExistence type="predicted"/>
<dbReference type="RefSeq" id="WP_092893744.1">
    <property type="nucleotide sequence ID" value="NZ_FOOQ01000007.1"/>
</dbReference>
<protein>
    <submittedName>
        <fullName evidence="2">Acyl dehydratase</fullName>
    </submittedName>
</protein>
<organism evidence="2 3">
    <name type="scientific">Halopelagius inordinatus</name>
    <dbReference type="NCBI Taxonomy" id="553467"/>
    <lineage>
        <taxon>Archaea</taxon>
        <taxon>Methanobacteriati</taxon>
        <taxon>Methanobacteriota</taxon>
        <taxon>Stenosarchaea group</taxon>
        <taxon>Halobacteria</taxon>
        <taxon>Halobacteriales</taxon>
        <taxon>Haloferacaceae</taxon>
    </lineage>
</organism>
<dbReference type="GO" id="GO:0006633">
    <property type="term" value="P:fatty acid biosynthetic process"/>
    <property type="evidence" value="ECO:0007669"/>
    <property type="project" value="TreeGrafter"/>
</dbReference>
<sequence>MPVDPVCGMEIPLESAEATTEYEGESFHFCSNDCQALFDSAPEKYVETPHPHLIETSGAIIPRLPYGRAKGEFDIDIADPTSLQEGDSVNFSKEITDDDVRKFAEATSDTNALHLNDAFAEKTRFGHRIVHGTLVSGLISAALACFPGLTIYISQNLEFQQPVDIGETLTARCKIVDELDGARYRLTTRIENDANEIVLDGTATVLIDPIPE</sequence>
<dbReference type="InterPro" id="IPR007029">
    <property type="entry name" value="YHS_dom"/>
</dbReference>
<dbReference type="Proteomes" id="UP000198876">
    <property type="component" value="Unassembled WGS sequence"/>
</dbReference>
<dbReference type="InterPro" id="IPR012348">
    <property type="entry name" value="RNR-like"/>
</dbReference>
<dbReference type="Pfam" id="PF01575">
    <property type="entry name" value="MaoC_dehydratas"/>
    <property type="match status" value="1"/>
</dbReference>
<dbReference type="CDD" id="cd03449">
    <property type="entry name" value="R_hydratase"/>
    <property type="match status" value="1"/>
</dbReference>
<dbReference type="Gene3D" id="1.10.620.20">
    <property type="entry name" value="Ribonucleotide Reductase, subunit A"/>
    <property type="match status" value="1"/>
</dbReference>
<dbReference type="STRING" id="553467.SAMN04488063_3377"/>
<reference evidence="3" key="1">
    <citation type="submission" date="2016-10" db="EMBL/GenBank/DDBJ databases">
        <authorList>
            <person name="Varghese N."/>
            <person name="Submissions S."/>
        </authorList>
    </citation>
    <scope>NUCLEOTIDE SEQUENCE [LARGE SCALE GENOMIC DNA]</scope>
    <source>
        <strain evidence="3">CGMCC 1.7739</strain>
    </source>
</reference>
<evidence type="ECO:0000259" key="1">
    <source>
        <dbReference type="SMART" id="SM00746"/>
    </source>
</evidence>
<dbReference type="PANTHER" id="PTHR43437">
    <property type="entry name" value="HYDROXYACYL-THIOESTER DEHYDRATASE TYPE 2, MITOCHONDRIAL-RELATED"/>
    <property type="match status" value="1"/>
</dbReference>
<gene>
    <name evidence="2" type="ORF">SAMN04488063_3377</name>
</gene>
<dbReference type="Gene3D" id="3.10.129.10">
    <property type="entry name" value="Hotdog Thioesterase"/>
    <property type="match status" value="1"/>
</dbReference>
<dbReference type="PANTHER" id="PTHR43437:SF3">
    <property type="entry name" value="HYDROXYACYL-THIOESTER DEHYDRATASE TYPE 2, MITOCHONDRIAL"/>
    <property type="match status" value="1"/>
</dbReference>
<name>A0A1I2W0Z1_9EURY</name>
<dbReference type="SMART" id="SM00746">
    <property type="entry name" value="TRASH"/>
    <property type="match status" value="1"/>
</dbReference>
<dbReference type="GO" id="GO:0016491">
    <property type="term" value="F:oxidoreductase activity"/>
    <property type="evidence" value="ECO:0007669"/>
    <property type="project" value="InterPro"/>
</dbReference>
<dbReference type="Pfam" id="PF04945">
    <property type="entry name" value="YHS"/>
    <property type="match status" value="1"/>
</dbReference>